<dbReference type="PROSITE" id="PS50835">
    <property type="entry name" value="IG_LIKE"/>
    <property type="match status" value="2"/>
</dbReference>
<feature type="transmembrane region" description="Helical" evidence="4">
    <location>
        <begin position="253"/>
        <end position="277"/>
    </location>
</feature>
<dbReference type="RefSeq" id="XP_015266247.1">
    <property type="nucleotide sequence ID" value="XM_015410761.1"/>
</dbReference>
<evidence type="ECO:0000256" key="3">
    <source>
        <dbReference type="ARBA" id="ARBA00023136"/>
    </source>
</evidence>
<dbReference type="InterPro" id="IPR036179">
    <property type="entry name" value="Ig-like_dom_sf"/>
</dbReference>
<accession>A0ABM1JXR0</accession>
<evidence type="ECO:0000313" key="7">
    <source>
        <dbReference type="Proteomes" id="UP000694871"/>
    </source>
</evidence>
<evidence type="ECO:0000256" key="4">
    <source>
        <dbReference type="SAM" id="Phobius"/>
    </source>
</evidence>
<keyword evidence="2 4" id="KW-0812">Transmembrane</keyword>
<dbReference type="GeneID" id="107110045"/>
<proteinExistence type="predicted"/>
<keyword evidence="4" id="KW-1133">Transmembrane helix</keyword>
<protein>
    <submittedName>
        <fullName evidence="8">CMRF35-like molecule 5 isoform X1</fullName>
    </submittedName>
</protein>
<dbReference type="SMART" id="SM00409">
    <property type="entry name" value="IG"/>
    <property type="match status" value="2"/>
</dbReference>
<keyword evidence="7" id="KW-1185">Reference proteome</keyword>
<dbReference type="Gene3D" id="2.60.40.10">
    <property type="entry name" value="Immunoglobulins"/>
    <property type="match status" value="2"/>
</dbReference>
<dbReference type="InterPro" id="IPR007110">
    <property type="entry name" value="Ig-like_dom"/>
</dbReference>
<gene>
    <name evidence="8" type="primary">LOC107110045</name>
</gene>
<dbReference type="PANTHER" id="PTHR11860">
    <property type="entry name" value="POLYMERIC-IMMUNOGLOBULIN RECEPTOR"/>
    <property type="match status" value="1"/>
</dbReference>
<feature type="domain" description="Ig-like" evidence="6">
    <location>
        <begin position="125"/>
        <end position="234"/>
    </location>
</feature>
<feature type="chain" id="PRO_5047477630" evidence="5">
    <location>
        <begin position="22"/>
        <end position="298"/>
    </location>
</feature>
<sequence>MLLLHLTGSICISLLPGFTSAVKGPGTVHGFVGRSLPVMCHYDKSYQTYYKYWCKGYDWLSCTVVVKTRGLEAEVKAGRTSVKDNHTCSCFTVTLEDLREEDAGVYWCGIETSGSDPNTQVTIVPESSSDLTDPKAVEATVGSSVSVECSYDQRYQQNIKYWCRRISERNCPPGISTTGSERPVIKNGVSIQDNHSLNHFTVTMDDLTTSHSGMYSCAVSQPGGLDLMTPVNVTVLVTDVPDSRDRGGFFQNYQIYVTFLVLICMKMPIFLTMVLAITWMHRRNRQHSDEVTTPETQS</sequence>
<name>A0ABM1JXR0_GEKJA</name>
<dbReference type="InterPro" id="IPR013106">
    <property type="entry name" value="Ig_V-set"/>
</dbReference>
<dbReference type="InterPro" id="IPR003599">
    <property type="entry name" value="Ig_sub"/>
</dbReference>
<dbReference type="InterPro" id="IPR050671">
    <property type="entry name" value="CD300_family_receptors"/>
</dbReference>
<comment type="subcellular location">
    <subcellularLocation>
        <location evidence="1">Membrane</location>
    </subcellularLocation>
</comment>
<dbReference type="Proteomes" id="UP000694871">
    <property type="component" value="Unplaced"/>
</dbReference>
<dbReference type="Pfam" id="PF07686">
    <property type="entry name" value="V-set"/>
    <property type="match status" value="2"/>
</dbReference>
<feature type="domain" description="Ig-like" evidence="6">
    <location>
        <begin position="16"/>
        <end position="124"/>
    </location>
</feature>
<feature type="signal peptide" evidence="5">
    <location>
        <begin position="1"/>
        <end position="21"/>
    </location>
</feature>
<evidence type="ECO:0000256" key="1">
    <source>
        <dbReference type="ARBA" id="ARBA00004370"/>
    </source>
</evidence>
<dbReference type="CDD" id="cd05716">
    <property type="entry name" value="IgV_pIgR_like"/>
    <property type="match status" value="2"/>
</dbReference>
<evidence type="ECO:0000313" key="8">
    <source>
        <dbReference type="RefSeq" id="XP_015266247.1"/>
    </source>
</evidence>
<evidence type="ECO:0000259" key="6">
    <source>
        <dbReference type="PROSITE" id="PS50835"/>
    </source>
</evidence>
<reference evidence="8" key="1">
    <citation type="submission" date="2025-08" db="UniProtKB">
        <authorList>
            <consortium name="RefSeq"/>
        </authorList>
    </citation>
    <scope>IDENTIFICATION</scope>
</reference>
<evidence type="ECO:0000256" key="2">
    <source>
        <dbReference type="ARBA" id="ARBA00022692"/>
    </source>
</evidence>
<dbReference type="InterPro" id="IPR013783">
    <property type="entry name" value="Ig-like_fold"/>
</dbReference>
<keyword evidence="3 4" id="KW-0472">Membrane</keyword>
<dbReference type="PANTHER" id="PTHR11860:SF87">
    <property type="entry name" value="CMRF35-LIKE MOLECULE 8"/>
    <property type="match status" value="1"/>
</dbReference>
<organism evidence="7 8">
    <name type="scientific">Gekko japonicus</name>
    <name type="common">Schlegel's Japanese gecko</name>
    <dbReference type="NCBI Taxonomy" id="146911"/>
    <lineage>
        <taxon>Eukaryota</taxon>
        <taxon>Metazoa</taxon>
        <taxon>Chordata</taxon>
        <taxon>Craniata</taxon>
        <taxon>Vertebrata</taxon>
        <taxon>Euteleostomi</taxon>
        <taxon>Lepidosauria</taxon>
        <taxon>Squamata</taxon>
        <taxon>Bifurcata</taxon>
        <taxon>Gekkota</taxon>
        <taxon>Gekkonidae</taxon>
        <taxon>Gekkoninae</taxon>
        <taxon>Gekko</taxon>
    </lineage>
</organism>
<dbReference type="SUPFAM" id="SSF48726">
    <property type="entry name" value="Immunoglobulin"/>
    <property type="match status" value="2"/>
</dbReference>
<evidence type="ECO:0000256" key="5">
    <source>
        <dbReference type="SAM" id="SignalP"/>
    </source>
</evidence>
<keyword evidence="5" id="KW-0732">Signal</keyword>